<feature type="transmembrane region" description="Helical" evidence="1">
    <location>
        <begin position="48"/>
        <end position="68"/>
    </location>
</feature>
<dbReference type="AlphaFoldDB" id="A0A938XYA3"/>
<evidence type="ECO:0000313" key="4">
    <source>
        <dbReference type="Proteomes" id="UP000663791"/>
    </source>
</evidence>
<evidence type="ECO:0000313" key="3">
    <source>
        <dbReference type="EMBL" id="MBM9458401.1"/>
    </source>
</evidence>
<feature type="transmembrane region" description="Helical" evidence="1">
    <location>
        <begin position="26"/>
        <end position="42"/>
    </location>
</feature>
<name>A0A938XYA3_9ACTN</name>
<keyword evidence="1" id="KW-1133">Transmembrane helix</keyword>
<dbReference type="InterPro" id="IPR025508">
    <property type="entry name" value="DUF4395"/>
</dbReference>
<reference evidence="3" key="1">
    <citation type="submission" date="2021-01" db="EMBL/GenBank/DDBJ databases">
        <title>Novel species in genus Nocardioides.</title>
        <authorList>
            <person name="Zhang G."/>
        </authorList>
    </citation>
    <scope>NUCLEOTIDE SEQUENCE</scope>
    <source>
        <strain evidence="3">Zg-536</strain>
    </source>
</reference>
<dbReference type="Proteomes" id="UP000663791">
    <property type="component" value="Unassembled WGS sequence"/>
</dbReference>
<organism evidence="3 4">
    <name type="scientific">Nocardioides faecalis</name>
    <dbReference type="NCBI Taxonomy" id="2803858"/>
    <lineage>
        <taxon>Bacteria</taxon>
        <taxon>Bacillati</taxon>
        <taxon>Actinomycetota</taxon>
        <taxon>Actinomycetes</taxon>
        <taxon>Propionibacteriales</taxon>
        <taxon>Nocardioidaceae</taxon>
        <taxon>Nocardioides</taxon>
    </lineage>
</organism>
<dbReference type="Pfam" id="PF14340">
    <property type="entry name" value="DUF4395"/>
    <property type="match status" value="1"/>
</dbReference>
<keyword evidence="4" id="KW-1185">Reference proteome</keyword>
<feature type="transmembrane region" description="Helical" evidence="1">
    <location>
        <begin position="128"/>
        <end position="151"/>
    </location>
</feature>
<keyword evidence="1" id="KW-0812">Transmembrane</keyword>
<sequence length="160" mass="16321">MTDQVTPAGSPLAPARQGIDPRGPRFTAAITLVVFAVALALSDAAPTAAAVITGVQAVLFAIGAVLGVQKTPTGLLFRTVVRPRLAPPADLEDPTPPRFAQAVGFVFAVVATIGFATGAILLGQVAAAFAFAAAFLNAVFAFCLGCEMYLLGLRLARRAA</sequence>
<evidence type="ECO:0000256" key="1">
    <source>
        <dbReference type="SAM" id="Phobius"/>
    </source>
</evidence>
<proteinExistence type="predicted"/>
<evidence type="ECO:0000259" key="2">
    <source>
        <dbReference type="Pfam" id="PF14340"/>
    </source>
</evidence>
<dbReference type="RefSeq" id="WP_205289712.1">
    <property type="nucleotide sequence ID" value="NZ_CP074406.1"/>
</dbReference>
<comment type="caution">
    <text evidence="3">The sequence shown here is derived from an EMBL/GenBank/DDBJ whole genome shotgun (WGS) entry which is preliminary data.</text>
</comment>
<protein>
    <submittedName>
        <fullName evidence="3">DUF4395 domain-containing protein</fullName>
    </submittedName>
</protein>
<feature type="domain" description="DUF4395" evidence="2">
    <location>
        <begin position="19"/>
        <end position="152"/>
    </location>
</feature>
<dbReference type="EMBL" id="JAERTX010000001">
    <property type="protein sequence ID" value="MBM9458401.1"/>
    <property type="molecule type" value="Genomic_DNA"/>
</dbReference>
<keyword evidence="1" id="KW-0472">Membrane</keyword>
<accession>A0A938XYA3</accession>
<feature type="transmembrane region" description="Helical" evidence="1">
    <location>
        <begin position="102"/>
        <end position="122"/>
    </location>
</feature>
<gene>
    <name evidence="3" type="ORF">JK386_00620</name>
</gene>